<organism evidence="1">
    <name type="scientific">Arundo donax</name>
    <name type="common">Giant reed</name>
    <name type="synonym">Donax arundinaceus</name>
    <dbReference type="NCBI Taxonomy" id="35708"/>
    <lineage>
        <taxon>Eukaryota</taxon>
        <taxon>Viridiplantae</taxon>
        <taxon>Streptophyta</taxon>
        <taxon>Embryophyta</taxon>
        <taxon>Tracheophyta</taxon>
        <taxon>Spermatophyta</taxon>
        <taxon>Magnoliopsida</taxon>
        <taxon>Liliopsida</taxon>
        <taxon>Poales</taxon>
        <taxon>Poaceae</taxon>
        <taxon>PACMAD clade</taxon>
        <taxon>Arundinoideae</taxon>
        <taxon>Arundineae</taxon>
        <taxon>Arundo</taxon>
    </lineage>
</organism>
<evidence type="ECO:0000313" key="1">
    <source>
        <dbReference type="EMBL" id="JAE28572.1"/>
    </source>
</evidence>
<accession>A0A0A9GVJ8</accession>
<dbReference type="AlphaFoldDB" id="A0A0A9GVJ8"/>
<sequence>MFSSSKHSFNILLSNNFQDFSKAKVDKINFLKPDYLFVLDYEL</sequence>
<dbReference type="EMBL" id="GBRH01169324">
    <property type="protein sequence ID" value="JAE28572.1"/>
    <property type="molecule type" value="Transcribed_RNA"/>
</dbReference>
<name>A0A0A9GVJ8_ARUDO</name>
<protein>
    <submittedName>
        <fullName evidence="1">Uncharacterized protein</fullName>
    </submittedName>
</protein>
<proteinExistence type="predicted"/>
<reference evidence="1" key="2">
    <citation type="journal article" date="2015" name="Data Brief">
        <title>Shoot transcriptome of the giant reed, Arundo donax.</title>
        <authorList>
            <person name="Barrero R.A."/>
            <person name="Guerrero F.D."/>
            <person name="Moolhuijzen P."/>
            <person name="Goolsby J.A."/>
            <person name="Tidwell J."/>
            <person name="Bellgard S.E."/>
            <person name="Bellgard M.I."/>
        </authorList>
    </citation>
    <scope>NUCLEOTIDE SEQUENCE</scope>
    <source>
        <tissue evidence="1">Shoot tissue taken approximately 20 cm above the soil surface</tissue>
    </source>
</reference>
<reference evidence="1" key="1">
    <citation type="submission" date="2014-09" db="EMBL/GenBank/DDBJ databases">
        <authorList>
            <person name="Magalhaes I.L.F."/>
            <person name="Oliveira U."/>
            <person name="Santos F.R."/>
            <person name="Vidigal T.H.D.A."/>
            <person name="Brescovit A.D."/>
            <person name="Santos A.J."/>
        </authorList>
    </citation>
    <scope>NUCLEOTIDE SEQUENCE</scope>
    <source>
        <tissue evidence="1">Shoot tissue taken approximately 20 cm above the soil surface</tissue>
    </source>
</reference>